<protein>
    <recommendedName>
        <fullName evidence="1">Aminoglycoside phosphotransferase domain-containing protein</fullName>
    </recommendedName>
</protein>
<evidence type="ECO:0000313" key="2">
    <source>
        <dbReference type="EMBL" id="MBB5373554.1"/>
    </source>
</evidence>
<dbReference type="RefSeq" id="WP_221246726.1">
    <property type="nucleotide sequence ID" value="NZ_JACHFJ010000007.1"/>
</dbReference>
<dbReference type="Pfam" id="PF01636">
    <property type="entry name" value="APH"/>
    <property type="match status" value="1"/>
</dbReference>
<dbReference type="Gene3D" id="3.90.1200.10">
    <property type="match status" value="1"/>
</dbReference>
<dbReference type="SUPFAM" id="SSF56112">
    <property type="entry name" value="Protein kinase-like (PK-like)"/>
    <property type="match status" value="1"/>
</dbReference>
<proteinExistence type="predicted"/>
<sequence length="486" mass="53206">MPDQDEVIAFLARGAEARAETHISIVFLHADTAYKLKRAVRFSYLDYSTLARRKMFCEAELLLNRRTAPELYRRVRAITRSASGGLEFEGPGEPVEYVLEMRRFAEVDLFDSLARAGKLTARLLRDLTDNIVAFHQQAERTPRDGAALLRGVVEGNAANLAKAGFDPVLVEQVNTACRAAVEAHAPLLAVRGPGIRRCHGDLHLGNIVLWQGQPLLFDCIEFCDDFACIDPLYDLAFLLMDLLRRGERFFAALVFNRYLDRTAEAEGVAAMPLFIAVRAVIRAHVLAAQGRDKEGKTYLALAAEALRPAAPRLLAIGGVSGSGKSTLAAAVAAEFAPVPGARVLRSDVLRKTLCGVEPETRLPESAYTPQMSARVYAEMHNQAVSALAAGYSVILDAAFLRQEEREAAAVFAEHMGVDFTGVWLDAPDEVLIARLDARRDDASDAGAAVLRLQRELETGEIRWTRIDAAQPKAAQRDAVMKSLARG</sequence>
<organism evidence="2 3">
    <name type="scientific">Acidocella aromatica</name>
    <dbReference type="NCBI Taxonomy" id="1303579"/>
    <lineage>
        <taxon>Bacteria</taxon>
        <taxon>Pseudomonadati</taxon>
        <taxon>Pseudomonadota</taxon>
        <taxon>Alphaproteobacteria</taxon>
        <taxon>Acetobacterales</taxon>
        <taxon>Acidocellaceae</taxon>
        <taxon>Acidocella</taxon>
    </lineage>
</organism>
<reference evidence="2 3" key="1">
    <citation type="submission" date="2020-08" db="EMBL/GenBank/DDBJ databases">
        <title>Genomic Encyclopedia of Type Strains, Phase IV (KMG-IV): sequencing the most valuable type-strain genomes for metagenomic binning, comparative biology and taxonomic classification.</title>
        <authorList>
            <person name="Goeker M."/>
        </authorList>
    </citation>
    <scope>NUCLEOTIDE SEQUENCE [LARGE SCALE GENOMIC DNA]</scope>
    <source>
        <strain evidence="2 3">DSM 27026</strain>
    </source>
</reference>
<gene>
    <name evidence="2" type="ORF">HNP71_001814</name>
</gene>
<dbReference type="PANTHER" id="PTHR43883">
    <property type="entry name" value="SLR0207 PROTEIN"/>
    <property type="match status" value="1"/>
</dbReference>
<feature type="domain" description="Aminoglycoside phosphotransferase" evidence="1">
    <location>
        <begin position="119"/>
        <end position="259"/>
    </location>
</feature>
<dbReference type="PANTHER" id="PTHR43883:SF1">
    <property type="entry name" value="GLUCONOKINASE"/>
    <property type="match status" value="1"/>
</dbReference>
<dbReference type="InterPro" id="IPR027417">
    <property type="entry name" value="P-loop_NTPase"/>
</dbReference>
<dbReference type="InterPro" id="IPR011009">
    <property type="entry name" value="Kinase-like_dom_sf"/>
</dbReference>
<dbReference type="AlphaFoldDB" id="A0A840VCY2"/>
<evidence type="ECO:0000313" key="3">
    <source>
        <dbReference type="Proteomes" id="UP000553706"/>
    </source>
</evidence>
<dbReference type="Gene3D" id="3.40.50.300">
    <property type="entry name" value="P-loop containing nucleotide triphosphate hydrolases"/>
    <property type="match status" value="1"/>
</dbReference>
<dbReference type="Pfam" id="PF13671">
    <property type="entry name" value="AAA_33"/>
    <property type="match status" value="1"/>
</dbReference>
<dbReference type="InterPro" id="IPR052732">
    <property type="entry name" value="Cell-binding_unc_protein"/>
</dbReference>
<accession>A0A840VCY2</accession>
<name>A0A840VCY2_9PROT</name>
<comment type="caution">
    <text evidence="2">The sequence shown here is derived from an EMBL/GenBank/DDBJ whole genome shotgun (WGS) entry which is preliminary data.</text>
</comment>
<dbReference type="InterPro" id="IPR002575">
    <property type="entry name" value="Aminoglycoside_PTrfase"/>
</dbReference>
<dbReference type="SUPFAM" id="SSF52540">
    <property type="entry name" value="P-loop containing nucleoside triphosphate hydrolases"/>
    <property type="match status" value="1"/>
</dbReference>
<keyword evidence="3" id="KW-1185">Reference proteome</keyword>
<dbReference type="Proteomes" id="UP000553706">
    <property type="component" value="Unassembled WGS sequence"/>
</dbReference>
<dbReference type="EMBL" id="JACHFJ010000007">
    <property type="protein sequence ID" value="MBB5373554.1"/>
    <property type="molecule type" value="Genomic_DNA"/>
</dbReference>
<evidence type="ECO:0000259" key="1">
    <source>
        <dbReference type="Pfam" id="PF01636"/>
    </source>
</evidence>